<name>A0A0Q9WRN0_DROWI</name>
<feature type="domain" description="DUF4734" evidence="2">
    <location>
        <begin position="83"/>
        <end position="130"/>
    </location>
</feature>
<dbReference type="Pfam" id="PF07707">
    <property type="entry name" value="BACK"/>
    <property type="match status" value="1"/>
</dbReference>
<dbReference type="KEGG" id="dwi:26529088"/>
<dbReference type="Proteomes" id="UP000007798">
    <property type="component" value="Unassembled WGS sequence"/>
</dbReference>
<dbReference type="Pfam" id="PF15881">
    <property type="entry name" value="DUF4734"/>
    <property type="match status" value="1"/>
</dbReference>
<dbReference type="EMBL" id="CH963925">
    <property type="protein sequence ID" value="KRF98895.1"/>
    <property type="molecule type" value="Genomic_DNA"/>
</dbReference>
<protein>
    <submittedName>
        <fullName evidence="3">Uncharacterized protein</fullName>
    </submittedName>
</protein>
<keyword evidence="4" id="KW-1185">Reference proteome</keyword>
<reference evidence="3 4" key="1">
    <citation type="journal article" date="2007" name="Nature">
        <title>Evolution of genes and genomes on the Drosophila phylogeny.</title>
        <authorList>
            <consortium name="Drosophila 12 Genomes Consortium"/>
            <person name="Clark A.G."/>
            <person name="Eisen M.B."/>
            <person name="Smith D.R."/>
            <person name="Bergman C.M."/>
            <person name="Oliver B."/>
            <person name="Markow T.A."/>
            <person name="Kaufman T.C."/>
            <person name="Kellis M."/>
            <person name="Gelbart W."/>
            <person name="Iyer V.N."/>
            <person name="Pollard D.A."/>
            <person name="Sackton T.B."/>
            <person name="Larracuente A.M."/>
            <person name="Singh N.D."/>
            <person name="Abad J.P."/>
            <person name="Abt D.N."/>
            <person name="Adryan B."/>
            <person name="Aguade M."/>
            <person name="Akashi H."/>
            <person name="Anderson W.W."/>
            <person name="Aquadro C.F."/>
            <person name="Ardell D.H."/>
            <person name="Arguello R."/>
            <person name="Artieri C.G."/>
            <person name="Barbash D.A."/>
            <person name="Barker D."/>
            <person name="Barsanti P."/>
            <person name="Batterham P."/>
            <person name="Batzoglou S."/>
            <person name="Begun D."/>
            <person name="Bhutkar A."/>
            <person name="Blanco E."/>
            <person name="Bosak S.A."/>
            <person name="Bradley R.K."/>
            <person name="Brand A.D."/>
            <person name="Brent M.R."/>
            <person name="Brooks A.N."/>
            <person name="Brown R.H."/>
            <person name="Butlin R.K."/>
            <person name="Caggese C."/>
            <person name="Calvi B.R."/>
            <person name="Bernardo de Carvalho A."/>
            <person name="Caspi A."/>
            <person name="Castrezana S."/>
            <person name="Celniker S.E."/>
            <person name="Chang J.L."/>
            <person name="Chapple C."/>
            <person name="Chatterji S."/>
            <person name="Chinwalla A."/>
            <person name="Civetta A."/>
            <person name="Clifton S.W."/>
            <person name="Comeron J.M."/>
            <person name="Costello J.C."/>
            <person name="Coyne J.A."/>
            <person name="Daub J."/>
            <person name="David R.G."/>
            <person name="Delcher A.L."/>
            <person name="Delehaunty K."/>
            <person name="Do C.B."/>
            <person name="Ebling H."/>
            <person name="Edwards K."/>
            <person name="Eickbush T."/>
            <person name="Evans J.D."/>
            <person name="Filipski A."/>
            <person name="Findeiss S."/>
            <person name="Freyhult E."/>
            <person name="Fulton L."/>
            <person name="Fulton R."/>
            <person name="Garcia A.C."/>
            <person name="Gardiner A."/>
            <person name="Garfield D.A."/>
            <person name="Garvin B.E."/>
            <person name="Gibson G."/>
            <person name="Gilbert D."/>
            <person name="Gnerre S."/>
            <person name="Godfrey J."/>
            <person name="Good R."/>
            <person name="Gotea V."/>
            <person name="Gravely B."/>
            <person name="Greenberg A.J."/>
            <person name="Griffiths-Jones S."/>
            <person name="Gross S."/>
            <person name="Guigo R."/>
            <person name="Gustafson E.A."/>
            <person name="Haerty W."/>
            <person name="Hahn M.W."/>
            <person name="Halligan D.L."/>
            <person name="Halpern A.L."/>
            <person name="Halter G.M."/>
            <person name="Han M.V."/>
            <person name="Heger A."/>
            <person name="Hillier L."/>
            <person name="Hinrichs A.S."/>
            <person name="Holmes I."/>
            <person name="Hoskins R.A."/>
            <person name="Hubisz M.J."/>
            <person name="Hultmark D."/>
            <person name="Huntley M.A."/>
            <person name="Jaffe D.B."/>
            <person name="Jagadeeshan S."/>
            <person name="Jeck W.R."/>
            <person name="Johnson J."/>
            <person name="Jones C.D."/>
            <person name="Jordan W.C."/>
            <person name="Karpen G.H."/>
            <person name="Kataoka E."/>
            <person name="Keightley P.D."/>
            <person name="Kheradpour P."/>
            <person name="Kirkness E.F."/>
            <person name="Koerich L.B."/>
            <person name="Kristiansen K."/>
            <person name="Kudrna D."/>
            <person name="Kulathinal R.J."/>
            <person name="Kumar S."/>
            <person name="Kwok R."/>
            <person name="Lander E."/>
            <person name="Langley C.H."/>
            <person name="Lapoint R."/>
            <person name="Lazzaro B.P."/>
            <person name="Lee S.J."/>
            <person name="Levesque L."/>
            <person name="Li R."/>
            <person name="Lin C.F."/>
            <person name="Lin M.F."/>
            <person name="Lindblad-Toh K."/>
            <person name="Llopart A."/>
            <person name="Long M."/>
            <person name="Low L."/>
            <person name="Lozovsky E."/>
            <person name="Lu J."/>
            <person name="Luo M."/>
            <person name="Machado C.A."/>
            <person name="Makalowski W."/>
            <person name="Marzo M."/>
            <person name="Matsuda M."/>
            <person name="Matzkin L."/>
            <person name="McAllister B."/>
            <person name="McBride C.S."/>
            <person name="McKernan B."/>
            <person name="McKernan K."/>
            <person name="Mendez-Lago M."/>
            <person name="Minx P."/>
            <person name="Mollenhauer M.U."/>
            <person name="Montooth K."/>
            <person name="Mount S.M."/>
            <person name="Mu X."/>
            <person name="Myers E."/>
            <person name="Negre B."/>
            <person name="Newfeld S."/>
            <person name="Nielsen R."/>
            <person name="Noor M.A."/>
            <person name="O'Grady P."/>
            <person name="Pachter L."/>
            <person name="Papaceit M."/>
            <person name="Parisi M.J."/>
            <person name="Parisi M."/>
            <person name="Parts L."/>
            <person name="Pedersen J.S."/>
            <person name="Pesole G."/>
            <person name="Phillippy A.M."/>
            <person name="Ponting C.P."/>
            <person name="Pop M."/>
            <person name="Porcelli D."/>
            <person name="Powell J.R."/>
            <person name="Prohaska S."/>
            <person name="Pruitt K."/>
            <person name="Puig M."/>
            <person name="Quesneville H."/>
            <person name="Ram K.R."/>
            <person name="Rand D."/>
            <person name="Rasmussen M.D."/>
            <person name="Reed L.K."/>
            <person name="Reenan R."/>
            <person name="Reily A."/>
            <person name="Remington K.A."/>
            <person name="Rieger T.T."/>
            <person name="Ritchie M.G."/>
            <person name="Robin C."/>
            <person name="Rogers Y.H."/>
            <person name="Rohde C."/>
            <person name="Rozas J."/>
            <person name="Rubenfield M.J."/>
            <person name="Ruiz A."/>
            <person name="Russo S."/>
            <person name="Salzberg S.L."/>
            <person name="Sanchez-Gracia A."/>
            <person name="Saranga D.J."/>
            <person name="Sato H."/>
            <person name="Schaeffer S.W."/>
            <person name="Schatz M.C."/>
            <person name="Schlenke T."/>
            <person name="Schwartz R."/>
            <person name="Segarra C."/>
            <person name="Singh R.S."/>
            <person name="Sirot L."/>
            <person name="Sirota M."/>
            <person name="Sisneros N.B."/>
            <person name="Smith C.D."/>
            <person name="Smith T.F."/>
            <person name="Spieth J."/>
            <person name="Stage D.E."/>
            <person name="Stark A."/>
            <person name="Stephan W."/>
            <person name="Strausberg R.L."/>
            <person name="Strempel S."/>
            <person name="Sturgill D."/>
            <person name="Sutton G."/>
            <person name="Sutton G.G."/>
            <person name="Tao W."/>
            <person name="Teichmann S."/>
            <person name="Tobari Y.N."/>
            <person name="Tomimura Y."/>
            <person name="Tsolas J.M."/>
            <person name="Valente V.L."/>
            <person name="Venter E."/>
            <person name="Venter J.C."/>
            <person name="Vicario S."/>
            <person name="Vieira F.G."/>
            <person name="Vilella A.J."/>
            <person name="Villasante A."/>
            <person name="Walenz B."/>
            <person name="Wang J."/>
            <person name="Wasserman M."/>
            <person name="Watts T."/>
            <person name="Wilson D."/>
            <person name="Wilson R.K."/>
            <person name="Wing R.A."/>
            <person name="Wolfner M.F."/>
            <person name="Wong A."/>
            <person name="Wong G.K."/>
            <person name="Wu C.I."/>
            <person name="Wu G."/>
            <person name="Yamamoto D."/>
            <person name="Yang H.P."/>
            <person name="Yang S.P."/>
            <person name="Yorke J.A."/>
            <person name="Yoshida K."/>
            <person name="Zdobnov E."/>
            <person name="Zhang P."/>
            <person name="Zhang Y."/>
            <person name="Zimin A.V."/>
            <person name="Baldwin J."/>
            <person name="Abdouelleil A."/>
            <person name="Abdulkadir J."/>
            <person name="Abebe A."/>
            <person name="Abera B."/>
            <person name="Abreu J."/>
            <person name="Acer S.C."/>
            <person name="Aftuck L."/>
            <person name="Alexander A."/>
            <person name="An P."/>
            <person name="Anderson E."/>
            <person name="Anderson S."/>
            <person name="Arachi H."/>
            <person name="Azer M."/>
            <person name="Bachantsang P."/>
            <person name="Barry A."/>
            <person name="Bayul T."/>
            <person name="Berlin A."/>
            <person name="Bessette D."/>
            <person name="Bloom T."/>
            <person name="Blye J."/>
            <person name="Boguslavskiy L."/>
            <person name="Bonnet C."/>
            <person name="Boukhgalter B."/>
            <person name="Bourzgui I."/>
            <person name="Brown A."/>
            <person name="Cahill P."/>
            <person name="Channer S."/>
            <person name="Cheshatsang Y."/>
            <person name="Chuda L."/>
            <person name="Citroen M."/>
            <person name="Collymore A."/>
            <person name="Cooke P."/>
            <person name="Costello M."/>
            <person name="D'Aco K."/>
            <person name="Daza R."/>
            <person name="De Haan G."/>
            <person name="DeGray S."/>
            <person name="DeMaso C."/>
            <person name="Dhargay N."/>
            <person name="Dooley K."/>
            <person name="Dooley E."/>
            <person name="Doricent M."/>
            <person name="Dorje P."/>
            <person name="Dorjee K."/>
            <person name="Dupes A."/>
            <person name="Elong R."/>
            <person name="Falk J."/>
            <person name="Farina A."/>
            <person name="Faro S."/>
            <person name="Ferguson D."/>
            <person name="Fisher S."/>
            <person name="Foley C.D."/>
            <person name="Franke A."/>
            <person name="Friedrich D."/>
            <person name="Gadbois L."/>
            <person name="Gearin G."/>
            <person name="Gearin C.R."/>
            <person name="Giannoukos G."/>
            <person name="Goode T."/>
            <person name="Graham J."/>
            <person name="Grandbois E."/>
            <person name="Grewal S."/>
            <person name="Gyaltsen K."/>
            <person name="Hafez N."/>
            <person name="Hagos B."/>
            <person name="Hall J."/>
            <person name="Henson C."/>
            <person name="Hollinger A."/>
            <person name="Honan T."/>
            <person name="Huard M.D."/>
            <person name="Hughes L."/>
            <person name="Hurhula B."/>
            <person name="Husby M.E."/>
            <person name="Kamat A."/>
            <person name="Kanga B."/>
            <person name="Kashin S."/>
            <person name="Khazanovich D."/>
            <person name="Kisner P."/>
            <person name="Lance K."/>
            <person name="Lara M."/>
            <person name="Lee W."/>
            <person name="Lennon N."/>
            <person name="Letendre F."/>
            <person name="LeVine R."/>
            <person name="Lipovsky A."/>
            <person name="Liu X."/>
            <person name="Liu J."/>
            <person name="Liu S."/>
            <person name="Lokyitsang T."/>
            <person name="Lokyitsang Y."/>
            <person name="Lubonja R."/>
            <person name="Lui A."/>
            <person name="MacDonald P."/>
            <person name="Magnisalis V."/>
            <person name="Maru K."/>
            <person name="Matthews C."/>
            <person name="McCusker W."/>
            <person name="McDonough S."/>
            <person name="Mehta T."/>
            <person name="Meldrim J."/>
            <person name="Meneus L."/>
            <person name="Mihai O."/>
            <person name="Mihalev A."/>
            <person name="Mihova T."/>
            <person name="Mittelman R."/>
            <person name="Mlenga V."/>
            <person name="Montmayeur A."/>
            <person name="Mulrain L."/>
            <person name="Navidi A."/>
            <person name="Naylor J."/>
            <person name="Negash T."/>
            <person name="Nguyen T."/>
            <person name="Nguyen N."/>
            <person name="Nicol R."/>
            <person name="Norbu C."/>
            <person name="Norbu N."/>
            <person name="Novod N."/>
            <person name="O'Neill B."/>
            <person name="Osman S."/>
            <person name="Markiewicz E."/>
            <person name="Oyono O.L."/>
            <person name="Patti C."/>
            <person name="Phunkhang P."/>
            <person name="Pierre F."/>
            <person name="Priest M."/>
            <person name="Raghuraman S."/>
            <person name="Rege F."/>
            <person name="Reyes R."/>
            <person name="Rise C."/>
            <person name="Rogov P."/>
            <person name="Ross K."/>
            <person name="Ryan E."/>
            <person name="Settipalli S."/>
            <person name="Shea T."/>
            <person name="Sherpa N."/>
            <person name="Shi L."/>
            <person name="Shih D."/>
            <person name="Sparrow T."/>
            <person name="Spaulding J."/>
            <person name="Stalker J."/>
            <person name="Stange-Thomann N."/>
            <person name="Stavropoulos S."/>
            <person name="Stone C."/>
            <person name="Strader C."/>
            <person name="Tesfaye S."/>
            <person name="Thomson T."/>
            <person name="Thoulutsang Y."/>
            <person name="Thoulutsang D."/>
            <person name="Topham K."/>
            <person name="Topping I."/>
            <person name="Tsamla T."/>
            <person name="Vassiliev H."/>
            <person name="Vo A."/>
            <person name="Wangchuk T."/>
            <person name="Wangdi T."/>
            <person name="Weiand M."/>
            <person name="Wilkinson J."/>
            <person name="Wilson A."/>
            <person name="Yadav S."/>
            <person name="Young G."/>
            <person name="Yu Q."/>
            <person name="Zembek L."/>
            <person name="Zhong D."/>
            <person name="Zimmer A."/>
            <person name="Zwirko Z."/>
            <person name="Jaffe D.B."/>
            <person name="Alvarez P."/>
            <person name="Brockman W."/>
            <person name="Butler J."/>
            <person name="Chin C."/>
            <person name="Gnerre S."/>
            <person name="Grabherr M."/>
            <person name="Kleber M."/>
            <person name="Mauceli E."/>
            <person name="MacCallum I."/>
        </authorList>
    </citation>
    <scope>NUCLEOTIDE SEQUENCE [LARGE SCALE GENOMIC DNA]</scope>
    <source>
        <strain evidence="4">Tucson 14030-0811.24</strain>
    </source>
</reference>
<dbReference type="InParanoid" id="A0A0Q9WRN0"/>
<evidence type="ECO:0000313" key="3">
    <source>
        <dbReference type="EMBL" id="KRF98895.1"/>
    </source>
</evidence>
<sequence>MAAIMWLDYQWPKRQSHIVKVLASVRFELIPFLDLLTLSRRTEGPPALRQAMTNMEIKDRIHMALEKLCCMPTKFHGGCFDESSRLWAYDPCCTYHHTTKCSTVRYLTYNLFVRYLKWLQKAGTAHCTRLKFGTDLEILCCPPKAYNLYNRSNKRKYFRGK</sequence>
<dbReference type="PANTHER" id="PTHR22667">
    <property type="entry name" value="AT01380P-RELATED"/>
    <property type="match status" value="1"/>
</dbReference>
<organism evidence="3 4">
    <name type="scientific">Drosophila willistoni</name>
    <name type="common">Fruit fly</name>
    <dbReference type="NCBI Taxonomy" id="7260"/>
    <lineage>
        <taxon>Eukaryota</taxon>
        <taxon>Metazoa</taxon>
        <taxon>Ecdysozoa</taxon>
        <taxon>Arthropoda</taxon>
        <taxon>Hexapoda</taxon>
        <taxon>Insecta</taxon>
        <taxon>Pterygota</taxon>
        <taxon>Neoptera</taxon>
        <taxon>Endopterygota</taxon>
        <taxon>Diptera</taxon>
        <taxon>Brachycera</taxon>
        <taxon>Muscomorpha</taxon>
        <taxon>Ephydroidea</taxon>
        <taxon>Drosophilidae</taxon>
        <taxon>Drosophila</taxon>
        <taxon>Sophophora</taxon>
    </lineage>
</organism>
<dbReference type="InterPro" id="IPR031750">
    <property type="entry name" value="DUF4734"/>
</dbReference>
<evidence type="ECO:0000259" key="2">
    <source>
        <dbReference type="Pfam" id="PF15881"/>
    </source>
</evidence>
<dbReference type="InterPro" id="IPR011705">
    <property type="entry name" value="BACK"/>
</dbReference>
<evidence type="ECO:0000313" key="4">
    <source>
        <dbReference type="Proteomes" id="UP000007798"/>
    </source>
</evidence>
<gene>
    <name evidence="3" type="primary">Dwil\GK27086</name>
    <name evidence="3" type="ORF">Dwil_GK27086</name>
</gene>
<dbReference type="PANTHER" id="PTHR22667:SF0">
    <property type="entry name" value="AT01380P-RELATED"/>
    <property type="match status" value="1"/>
</dbReference>
<feature type="domain" description="BACK" evidence="1">
    <location>
        <begin position="2"/>
        <end position="35"/>
    </location>
</feature>
<dbReference type="AlphaFoldDB" id="A0A0Q9WRN0"/>
<evidence type="ECO:0000259" key="1">
    <source>
        <dbReference type="Pfam" id="PF07707"/>
    </source>
</evidence>
<dbReference type="STRING" id="7260.A0A0Q9WRN0"/>
<proteinExistence type="predicted"/>
<dbReference type="OrthoDB" id="6350321at2759"/>
<accession>A0A0Q9WRN0</accession>